<feature type="region of interest" description="Disordered" evidence="1">
    <location>
        <begin position="609"/>
        <end position="629"/>
    </location>
</feature>
<feature type="transmembrane region" description="Helical" evidence="2">
    <location>
        <begin position="434"/>
        <end position="454"/>
    </location>
</feature>
<evidence type="ECO:0000256" key="1">
    <source>
        <dbReference type="SAM" id="MobiDB-lite"/>
    </source>
</evidence>
<sequence length="671" mass="74301">MSSSHSLQVFKATRTGRILLVDAPPVIRTCLAVLCAIVVVVDVISNNWELNDLIGNGQTFFTPVLSVSSKDDLDSQFSFPSAASPASMSNMAQFMLNYTMAAIYARDGHHYVLTAGTYTIQSDASDICSVLAHTYPITSSRTTTAVTFTGSPTNKTSIRLGVAHDNLVYVRGNTLSNFFVGTASSPPAPPGSTHATLTALGYVAARMDCDTRVTTPVIIPPPGVVSTANVTMYRFYNRAFCTGCDPITELGLDVCALTYVYDDATNSLVVQSSHAWLGESHALGMMLQRSGASKGSLYMRLFSVVYVLVGYMTSQKTVRWTDGASLTTWTQKILYMVSPALYRYRSHTFSFSAFCFNSDVFVFAYLAAILLDEKSCAVYSRAMYTWLKDSNNGWIWFRIMTMNFRLLWLNCAMLKTAKILVGLVATTRHSGGNVVVGFCNFSSVVYIYIGSLLLSQRNNFIDYGNSDRVALSSTTQNLDGLSLNLFDSWFIRAYGGLAVILFVNLAVLLAVDHSLNYKWWRRVARNSLGRQTMYNSTSILTDLGFHFVEIDGFKGRAVAISARSLCTIQWFLTCHTFRFGLPEHPDNIRAMASKGLTVRANIRDIERISVRPSKRQSNDNQGESRPSDSHEMFMLAQDQDGYIHMFNAKKVETQAPSMEVKILADAKYILA</sequence>
<keyword evidence="2" id="KW-0812">Transmembrane</keyword>
<name>A0A485KES4_9STRA</name>
<dbReference type="EMBL" id="CAADRA010002228">
    <property type="protein sequence ID" value="VFT82873.1"/>
    <property type="molecule type" value="Genomic_DNA"/>
</dbReference>
<accession>A0A485KES4</accession>
<keyword evidence="2" id="KW-0472">Membrane</keyword>
<organism evidence="4 5">
    <name type="scientific">Aphanomyces stellatus</name>
    <dbReference type="NCBI Taxonomy" id="120398"/>
    <lineage>
        <taxon>Eukaryota</taxon>
        <taxon>Sar</taxon>
        <taxon>Stramenopiles</taxon>
        <taxon>Oomycota</taxon>
        <taxon>Saprolegniomycetes</taxon>
        <taxon>Saprolegniales</taxon>
        <taxon>Verrucalvaceae</taxon>
        <taxon>Aphanomyces</taxon>
    </lineage>
</organism>
<evidence type="ECO:0000313" key="4">
    <source>
        <dbReference type="EMBL" id="VFT82873.1"/>
    </source>
</evidence>
<dbReference type="AlphaFoldDB" id="A0A485KES4"/>
<proteinExistence type="predicted"/>
<feature type="transmembrane region" description="Helical" evidence="2">
    <location>
        <begin position="489"/>
        <end position="511"/>
    </location>
</feature>
<reference evidence="3" key="2">
    <citation type="submission" date="2019-06" db="EMBL/GenBank/DDBJ databases">
        <title>Genomics analysis of Aphanomyces spp. identifies a new class of oomycete effector associated with host adaptation.</title>
        <authorList>
            <person name="Gaulin E."/>
        </authorList>
    </citation>
    <scope>NUCLEOTIDE SEQUENCE</scope>
    <source>
        <strain evidence="3">CBS 578.67</strain>
    </source>
</reference>
<dbReference type="OrthoDB" id="75355at2759"/>
<dbReference type="Proteomes" id="UP000332933">
    <property type="component" value="Unassembled WGS sequence"/>
</dbReference>
<feature type="transmembrane region" description="Helical" evidence="2">
    <location>
        <begin position="297"/>
        <end position="314"/>
    </location>
</feature>
<protein>
    <submittedName>
        <fullName evidence="4">Aste57867_5850 protein</fullName>
    </submittedName>
</protein>
<gene>
    <name evidence="4" type="primary">Aste57867_5850</name>
    <name evidence="3" type="ORF">As57867_005836</name>
    <name evidence="4" type="ORF">ASTE57867_5850</name>
</gene>
<keyword evidence="5" id="KW-1185">Reference proteome</keyword>
<feature type="transmembrane region" description="Helical" evidence="2">
    <location>
        <begin position="351"/>
        <end position="371"/>
    </location>
</feature>
<evidence type="ECO:0000256" key="2">
    <source>
        <dbReference type="SAM" id="Phobius"/>
    </source>
</evidence>
<keyword evidence="2" id="KW-1133">Transmembrane helix</keyword>
<evidence type="ECO:0000313" key="5">
    <source>
        <dbReference type="Proteomes" id="UP000332933"/>
    </source>
</evidence>
<evidence type="ECO:0000313" key="3">
    <source>
        <dbReference type="EMBL" id="KAF0709625.1"/>
    </source>
</evidence>
<reference evidence="4 5" key="1">
    <citation type="submission" date="2019-03" db="EMBL/GenBank/DDBJ databases">
        <authorList>
            <person name="Gaulin E."/>
            <person name="Dumas B."/>
        </authorList>
    </citation>
    <scope>NUCLEOTIDE SEQUENCE [LARGE SCALE GENOMIC DNA]</scope>
    <source>
        <strain evidence="4">CBS 568.67</strain>
    </source>
</reference>
<dbReference type="EMBL" id="VJMH01002226">
    <property type="protein sequence ID" value="KAF0709625.1"/>
    <property type="molecule type" value="Genomic_DNA"/>
</dbReference>